<dbReference type="NCBIfam" id="TIGR00135">
    <property type="entry name" value="gatC"/>
    <property type="match status" value="1"/>
</dbReference>
<organism evidence="2 3">
    <name type="scientific">Sinimarinibacterium thermocellulolyticum</name>
    <dbReference type="NCBI Taxonomy" id="3170016"/>
    <lineage>
        <taxon>Bacteria</taxon>
        <taxon>Pseudomonadati</taxon>
        <taxon>Pseudomonadota</taxon>
        <taxon>Gammaproteobacteria</taxon>
        <taxon>Nevskiales</taxon>
        <taxon>Nevskiaceae</taxon>
        <taxon>Sinimarinibacterium</taxon>
    </lineage>
</organism>
<comment type="catalytic activity">
    <reaction evidence="1">
        <text>L-aspartyl-tRNA(Asn) + L-glutamine + ATP + H2O = L-asparaginyl-tRNA(Asn) + L-glutamate + ADP + phosphate + 2 H(+)</text>
        <dbReference type="Rhea" id="RHEA:14513"/>
        <dbReference type="Rhea" id="RHEA-COMP:9674"/>
        <dbReference type="Rhea" id="RHEA-COMP:9677"/>
        <dbReference type="ChEBI" id="CHEBI:15377"/>
        <dbReference type="ChEBI" id="CHEBI:15378"/>
        <dbReference type="ChEBI" id="CHEBI:29985"/>
        <dbReference type="ChEBI" id="CHEBI:30616"/>
        <dbReference type="ChEBI" id="CHEBI:43474"/>
        <dbReference type="ChEBI" id="CHEBI:58359"/>
        <dbReference type="ChEBI" id="CHEBI:78515"/>
        <dbReference type="ChEBI" id="CHEBI:78516"/>
        <dbReference type="ChEBI" id="CHEBI:456216"/>
    </reaction>
</comment>
<sequence>MSLSIEQVRQVAHLARLAMQPEQAEHYARQLSSILDMVDQLAKAQTDAVTPMAHPLDLHQRLRPDVVTEPDRRAAFQAIAPSVENGLYLVPKVIE</sequence>
<dbReference type="InterPro" id="IPR003837">
    <property type="entry name" value="GatC"/>
</dbReference>
<comment type="function">
    <text evidence="1">Allows the formation of correctly charged Asn-tRNA(Asn) or Gln-tRNA(Gln) through the transamidation of misacylated Asp-tRNA(Asn) or Glu-tRNA(Gln) in organisms which lack either or both of asparaginyl-tRNA or glutaminyl-tRNA synthetases. The reaction takes place in the presence of glutamine and ATP through an activated phospho-Asp-tRNA(Asn) or phospho-Glu-tRNA(Gln).</text>
</comment>
<comment type="catalytic activity">
    <reaction evidence="1">
        <text>L-glutamyl-tRNA(Gln) + L-glutamine + ATP + H2O = L-glutaminyl-tRNA(Gln) + L-glutamate + ADP + phosphate + H(+)</text>
        <dbReference type="Rhea" id="RHEA:17521"/>
        <dbReference type="Rhea" id="RHEA-COMP:9681"/>
        <dbReference type="Rhea" id="RHEA-COMP:9684"/>
        <dbReference type="ChEBI" id="CHEBI:15377"/>
        <dbReference type="ChEBI" id="CHEBI:15378"/>
        <dbReference type="ChEBI" id="CHEBI:29985"/>
        <dbReference type="ChEBI" id="CHEBI:30616"/>
        <dbReference type="ChEBI" id="CHEBI:43474"/>
        <dbReference type="ChEBI" id="CHEBI:58359"/>
        <dbReference type="ChEBI" id="CHEBI:78520"/>
        <dbReference type="ChEBI" id="CHEBI:78521"/>
        <dbReference type="ChEBI" id="CHEBI:456216"/>
    </reaction>
</comment>
<dbReference type="PANTHER" id="PTHR15004:SF0">
    <property type="entry name" value="GLUTAMYL-TRNA(GLN) AMIDOTRANSFERASE SUBUNIT C, MITOCHONDRIAL"/>
    <property type="match status" value="1"/>
</dbReference>
<keyword evidence="1" id="KW-0436">Ligase</keyword>
<comment type="similarity">
    <text evidence="1">Belongs to the GatC family.</text>
</comment>
<reference evidence="2 3" key="1">
    <citation type="submission" date="2024-06" db="EMBL/GenBank/DDBJ databases">
        <authorList>
            <person name="Li Z."/>
            <person name="Jiang Y."/>
        </authorList>
    </citation>
    <scope>NUCLEOTIDE SEQUENCE [LARGE SCALE GENOMIC DNA]</scope>
    <source>
        <strain evidence="2 3">HSW-8</strain>
    </source>
</reference>
<keyword evidence="1" id="KW-0547">Nucleotide-binding</keyword>
<dbReference type="PANTHER" id="PTHR15004">
    <property type="entry name" value="GLUTAMYL-TRNA(GLN) AMIDOTRANSFERASE SUBUNIT C, MITOCHONDRIAL"/>
    <property type="match status" value="1"/>
</dbReference>
<dbReference type="RefSeq" id="WP_352887315.1">
    <property type="nucleotide sequence ID" value="NZ_JBEPIJ010000002.1"/>
</dbReference>
<gene>
    <name evidence="1 2" type="primary">gatC</name>
    <name evidence="2" type="ORF">ABSH63_03040</name>
</gene>
<keyword evidence="3" id="KW-1185">Reference proteome</keyword>
<proteinExistence type="inferred from homology"/>
<protein>
    <recommendedName>
        <fullName evidence="1">Aspartyl/glutamyl-tRNA(Asn/Gln) amidotransferase subunit C</fullName>
        <shortName evidence="1">Asp/Glu-ADT subunit C</shortName>
        <ecNumber evidence="1">6.3.5.-</ecNumber>
    </recommendedName>
</protein>
<dbReference type="EMBL" id="JBEPIJ010000002">
    <property type="protein sequence ID" value="MES0872990.1"/>
    <property type="molecule type" value="Genomic_DNA"/>
</dbReference>
<evidence type="ECO:0000313" key="2">
    <source>
        <dbReference type="EMBL" id="MES0872990.1"/>
    </source>
</evidence>
<dbReference type="Gene3D" id="1.10.20.60">
    <property type="entry name" value="Glu-tRNAGln amidotransferase C subunit, N-terminal domain"/>
    <property type="match status" value="1"/>
</dbReference>
<evidence type="ECO:0000313" key="3">
    <source>
        <dbReference type="Proteomes" id="UP001465331"/>
    </source>
</evidence>
<dbReference type="Proteomes" id="UP001465331">
    <property type="component" value="Unassembled WGS sequence"/>
</dbReference>
<keyword evidence="1" id="KW-0067">ATP-binding</keyword>
<evidence type="ECO:0000256" key="1">
    <source>
        <dbReference type="HAMAP-Rule" id="MF_00122"/>
    </source>
</evidence>
<dbReference type="InterPro" id="IPR036113">
    <property type="entry name" value="Asp/Glu-ADT_sf_sub_c"/>
</dbReference>
<dbReference type="HAMAP" id="MF_00122">
    <property type="entry name" value="GatC"/>
    <property type="match status" value="1"/>
</dbReference>
<dbReference type="EC" id="6.3.5.-" evidence="1"/>
<comment type="subunit">
    <text evidence="1">Heterotrimer of A, B and C subunits.</text>
</comment>
<comment type="caution">
    <text evidence="2">The sequence shown here is derived from an EMBL/GenBank/DDBJ whole genome shotgun (WGS) entry which is preliminary data.</text>
</comment>
<accession>A0ABV2A6W5</accession>
<keyword evidence="1" id="KW-0648">Protein biosynthesis</keyword>
<dbReference type="SUPFAM" id="SSF141000">
    <property type="entry name" value="Glu-tRNAGln amidotransferase C subunit"/>
    <property type="match status" value="1"/>
</dbReference>
<dbReference type="Pfam" id="PF02686">
    <property type="entry name" value="GatC"/>
    <property type="match status" value="1"/>
</dbReference>
<name>A0ABV2A6W5_9GAMM</name>